<evidence type="ECO:0000313" key="7">
    <source>
        <dbReference type="EMBL" id="KAL1521302.1"/>
    </source>
</evidence>
<keyword evidence="5" id="KW-0539">Nucleus</keyword>
<dbReference type="Proteomes" id="UP001515480">
    <property type="component" value="Unassembled WGS sequence"/>
</dbReference>
<evidence type="ECO:0000313" key="8">
    <source>
        <dbReference type="Proteomes" id="UP001515480"/>
    </source>
</evidence>
<feature type="region of interest" description="Disordered" evidence="6">
    <location>
        <begin position="1105"/>
        <end position="1126"/>
    </location>
</feature>
<keyword evidence="4" id="KW-0804">Transcription</keyword>
<name>A0AB34JKR3_PRYPA</name>
<comment type="similarity">
    <text evidence="2">Belongs to the Mediator complex subunit 23 family.</text>
</comment>
<keyword evidence="3" id="KW-0805">Transcription regulation</keyword>
<proteinExistence type="inferred from homology"/>
<dbReference type="PANTHER" id="PTHR12691:SF10">
    <property type="entry name" value="MEDIATOR OF RNA POLYMERASE II TRANSCRIPTION SUBUNIT 23"/>
    <property type="match status" value="1"/>
</dbReference>
<sequence>MLAALVEAACADHEAAAALPRLVHEGVATRAFPPAAVVGALLKPFGTAPSPPPPMWAYCRHACDLLRHVLHAASLQQHQMALRLSLFLIHLRPGSSVLDAASREEGERRKRTRYEPQAVIAPMREAAARLLLHLLDEKRRAADPAACISGYDALQENIVAARFASRAAMIAAQALTTGARAEPAVPFVREPLPLPVAAAIDTLNERRAVLSALICGSATQPPPPRGDTIHWTAICLASAAHGAGNLVSFTLAGHPLPAAGAALLPSADLRVGAAWGSMLRYVLRLLQVWAPCHAIIATCDIFSRLNAASSSLGRHLLLEAMALRIQEICSRTPSLSMPPSRKSASELELCDEAEKEDFRAISELSAPFWQEWIALCDHAMALVVNRFLDIVALVQLLRSQNVKHNLVSYLYVQLYKVFEGKGLNYNDLTHAKVDAPAATVSTDTAERERTLYLRDGAASCIYWRLNREASAMPEAAGIEVALRESYSWWNTLRDPSRPANSTASSIVAIFGSSHAIRRTCLLSHMTSQPFAEILVEAVVVGRQHQPLPMALLMHLSLQSRLRVVTSLEDMLLQQQIPLPMLRAQDGGPVESYPPTHVLLETYARLLMTAPGTLVRKQIINRLLDRDPPVAFKEKFSIHALQTTLLELCTYRLSWIFKRNHMQREIVDVASELLFTTSSMQVYLAASTLIQHVASFASSGSCLQTLGTSLHYKAREKPAAAPQPVSVPLAYQTCLPSTLSAVQRMRAHYPRACVNGELIEQVSRAVEAAARATSESAKKGLWPPFSQTGALTAEAIANICQNLSAAANLPELVAFMSAANDSDNTFGSLFQRYRQNPNLACGFLCGIFLAATRLSNLLDRKRERAVLLLRSGAPIWPPQVQTSNVRQLVFFALHPTGNPSFWLTNDTATTADGRQPVPRARRLQLLNDMIWCGPVGERYVSLEDVTAALLDLLPFSPHAALQGLEFLLLRSPPMQKQLRAFTRAFEGFGTLHGGENVDANPPSMTELRRAVYTSAVGRACSDGTDDAERFWCFDDRLAERMRRLSADAPDPAQGLGGGKAPWMYSCLPLRMLAWFDVLFHRLLAIISGPALPVVVKADSDAATAADGVKQEAKSPRSSSAPSSESPEFDASVRSEALLLLHVLLRRYRPLYAFHDAKFTLVQSLLAGLPPLPASPPPMTRLLLLSLLSCSEVTELMCCTDCFGLYAEALLKEEPAAVAADQQQSLACADGANPETVFSAAGEADLQAAVQDAIKLWRGAARDPRAFAQRHKLGADASTTDDQTEEDAVAEADAFLMSMLTDGDFEADEPAEEMPADSREAAREDVLYARMLLSQVTNTLAQSGMARPVGVPEVSLELPDSTRRMLMRARIELLCSPLPPETLGDAIALAVLTCEPEPLHAGPPASHSPPALAAKQEGGEVQAMALVAGWLAAHHPANALRSAIGRRVSSVLRETGAESLPAHVALDAAQPALWLLDGLWHASSAQAAAAECAVLIKGGRFELGEPLLSPQLAFSTHRLEDGTALSIALAAAAPICERLRALNSADSLRLLSTLLEELRSIRARAERTPTFVWEGVGEYPLRSAKLAATALEDLQAHLQRKSNQSPASSSS</sequence>
<keyword evidence="8" id="KW-1185">Reference proteome</keyword>
<evidence type="ECO:0000256" key="1">
    <source>
        <dbReference type="ARBA" id="ARBA00004123"/>
    </source>
</evidence>
<dbReference type="GO" id="GO:0006357">
    <property type="term" value="P:regulation of transcription by RNA polymerase II"/>
    <property type="evidence" value="ECO:0007669"/>
    <property type="project" value="TreeGrafter"/>
</dbReference>
<dbReference type="EMBL" id="JBGBPQ010000007">
    <property type="protein sequence ID" value="KAL1521302.1"/>
    <property type="molecule type" value="Genomic_DNA"/>
</dbReference>
<evidence type="ECO:0000256" key="3">
    <source>
        <dbReference type="ARBA" id="ARBA00023015"/>
    </source>
</evidence>
<dbReference type="GO" id="GO:0016592">
    <property type="term" value="C:mediator complex"/>
    <property type="evidence" value="ECO:0007669"/>
    <property type="project" value="TreeGrafter"/>
</dbReference>
<gene>
    <name evidence="7" type="ORF">AB1Y20_020971</name>
</gene>
<comment type="caution">
    <text evidence="7">The sequence shown here is derived from an EMBL/GenBank/DDBJ whole genome shotgun (WGS) entry which is preliminary data.</text>
</comment>
<evidence type="ECO:0000256" key="2">
    <source>
        <dbReference type="ARBA" id="ARBA00010222"/>
    </source>
</evidence>
<protein>
    <submittedName>
        <fullName evidence="7">Uncharacterized protein</fullName>
    </submittedName>
</protein>
<evidence type="ECO:0000256" key="4">
    <source>
        <dbReference type="ARBA" id="ARBA00023163"/>
    </source>
</evidence>
<dbReference type="GO" id="GO:0005667">
    <property type="term" value="C:transcription regulator complex"/>
    <property type="evidence" value="ECO:0007669"/>
    <property type="project" value="TreeGrafter"/>
</dbReference>
<evidence type="ECO:0000256" key="5">
    <source>
        <dbReference type="ARBA" id="ARBA00023242"/>
    </source>
</evidence>
<reference evidence="7 8" key="1">
    <citation type="journal article" date="2024" name="Science">
        <title>Giant polyketide synthase enzymes in the biosynthesis of giant marine polyether toxins.</title>
        <authorList>
            <person name="Fallon T.R."/>
            <person name="Shende V.V."/>
            <person name="Wierzbicki I.H."/>
            <person name="Pendleton A.L."/>
            <person name="Watervoot N.F."/>
            <person name="Auber R.P."/>
            <person name="Gonzalez D.J."/>
            <person name="Wisecaver J.H."/>
            <person name="Moore B.S."/>
        </authorList>
    </citation>
    <scope>NUCLEOTIDE SEQUENCE [LARGE SCALE GENOMIC DNA]</scope>
    <source>
        <strain evidence="7 8">12B1</strain>
    </source>
</reference>
<evidence type="ECO:0000256" key="6">
    <source>
        <dbReference type="SAM" id="MobiDB-lite"/>
    </source>
</evidence>
<organism evidence="7 8">
    <name type="scientific">Prymnesium parvum</name>
    <name type="common">Toxic golden alga</name>
    <dbReference type="NCBI Taxonomy" id="97485"/>
    <lineage>
        <taxon>Eukaryota</taxon>
        <taxon>Haptista</taxon>
        <taxon>Haptophyta</taxon>
        <taxon>Prymnesiophyceae</taxon>
        <taxon>Prymnesiales</taxon>
        <taxon>Prymnesiaceae</taxon>
        <taxon>Prymnesium</taxon>
    </lineage>
</organism>
<dbReference type="InterPro" id="IPR021629">
    <property type="entry name" value="Mediator_Med23"/>
</dbReference>
<feature type="compositionally biased region" description="Low complexity" evidence="6">
    <location>
        <begin position="1114"/>
        <end position="1126"/>
    </location>
</feature>
<comment type="subcellular location">
    <subcellularLocation>
        <location evidence="1">Nucleus</location>
    </subcellularLocation>
</comment>
<dbReference type="PANTHER" id="PTHR12691">
    <property type="entry name" value="MEDIATOR OF RNA POLYMERASE II TRANSCRIPTION SUBUNIT 23"/>
    <property type="match status" value="1"/>
</dbReference>
<accession>A0AB34JKR3</accession>
<dbReference type="GO" id="GO:0010628">
    <property type="term" value="P:positive regulation of gene expression"/>
    <property type="evidence" value="ECO:0007669"/>
    <property type="project" value="TreeGrafter"/>
</dbReference>